<evidence type="ECO:0000256" key="3">
    <source>
        <dbReference type="ARBA" id="ARBA00022692"/>
    </source>
</evidence>
<dbReference type="GO" id="GO:0016020">
    <property type="term" value="C:membrane"/>
    <property type="evidence" value="ECO:0007669"/>
    <property type="project" value="UniProtKB-SubCell"/>
</dbReference>
<feature type="transmembrane region" description="Helical" evidence="10">
    <location>
        <begin position="294"/>
        <end position="315"/>
    </location>
</feature>
<protein>
    <recommendedName>
        <fullName evidence="11">G-protein coupled receptors family 2 profile 2 domain-containing protein</fullName>
    </recommendedName>
</protein>
<dbReference type="Pfam" id="PF00002">
    <property type="entry name" value="7tm_2"/>
    <property type="match status" value="1"/>
</dbReference>
<dbReference type="InterPro" id="IPR052808">
    <property type="entry name" value="GPCR_Mth-like"/>
</dbReference>
<keyword evidence="5 10" id="KW-1133">Transmembrane helix</keyword>
<feature type="transmembrane region" description="Helical" evidence="10">
    <location>
        <begin position="353"/>
        <end position="374"/>
    </location>
</feature>
<feature type="domain" description="G-protein coupled receptors family 2 profile 2" evidence="11">
    <location>
        <begin position="182"/>
        <end position="461"/>
    </location>
</feature>
<keyword evidence="13" id="KW-1185">Reference proteome</keyword>
<name>A0A833VZA8_9HYME</name>
<sequence>MRSSFDLILQENETVIPERYKNLPVVGKCCPFGEVFVKNGTDAVCVPHSFTTGNFSPVFYDFNASGYEVPGVARSSFVAIVGDPCKYKRYILDPYADYRDNNYLLTNGSIFAPDHDPKILQPGVDYCVEIVPDLGLTTFVCFPEGKLGDVFLDEFQLCAPIHQRADANEIVPDRVIITADSRITIYACGLLISVPFLILTIVAYSITPKLRDILGRALCRYCGCLGVAFTLLAITQLWSIDLSDQACINIAFVVQFSFVACFFWLNAMCIEMWSLVRVYVDRETYKRMKPRKLFFWYSLWCWGPSVILILVSMIMDLGPIIPATYVKPNSLGKESCSFKCKLNETAEDKAVPYFYIPVGLLLLGNIFLFAMSFVKLTKYQRNLDLRRLARNQESDRLDRKYLRRLMRTAIVCMIIFFLMGFNWMMELISWFVDGDSFDWSSFDLINALQGVLIFALFVLRRPPRDFVWHKIQQLRGINGAADVEVESVELYLLPTTNGDTLPR</sequence>
<keyword evidence="8" id="KW-0675">Receptor</keyword>
<evidence type="ECO:0000256" key="10">
    <source>
        <dbReference type="SAM" id="Phobius"/>
    </source>
</evidence>
<dbReference type="InterPro" id="IPR023311">
    <property type="entry name" value="Methusela_ecto_dom_2"/>
</dbReference>
<keyword evidence="9" id="KW-0807">Transducer</keyword>
<dbReference type="Proteomes" id="UP000655588">
    <property type="component" value="Unassembled WGS sequence"/>
</dbReference>
<dbReference type="AlphaFoldDB" id="A0A833VZA8"/>
<dbReference type="Gene3D" id="1.20.1070.10">
    <property type="entry name" value="Rhodopsin 7-helix transmembrane proteins"/>
    <property type="match status" value="1"/>
</dbReference>
<evidence type="ECO:0000256" key="7">
    <source>
        <dbReference type="ARBA" id="ARBA00023136"/>
    </source>
</evidence>
<feature type="transmembrane region" description="Helical" evidence="10">
    <location>
        <begin position="250"/>
        <end position="273"/>
    </location>
</feature>
<dbReference type="PANTHER" id="PTHR46953:SF1">
    <property type="entry name" value="G-PROTEIN COUPLED RECEPTOR MTH-LIKE 1-RELATED"/>
    <property type="match status" value="1"/>
</dbReference>
<organism evidence="12 13">
    <name type="scientific">Frieseomelitta varia</name>
    <dbReference type="NCBI Taxonomy" id="561572"/>
    <lineage>
        <taxon>Eukaryota</taxon>
        <taxon>Metazoa</taxon>
        <taxon>Ecdysozoa</taxon>
        <taxon>Arthropoda</taxon>
        <taxon>Hexapoda</taxon>
        <taxon>Insecta</taxon>
        <taxon>Pterygota</taxon>
        <taxon>Neoptera</taxon>
        <taxon>Endopterygota</taxon>
        <taxon>Hymenoptera</taxon>
        <taxon>Apocrita</taxon>
        <taxon>Aculeata</taxon>
        <taxon>Apoidea</taxon>
        <taxon>Anthophila</taxon>
        <taxon>Apidae</taxon>
        <taxon>Frieseomelitta</taxon>
    </lineage>
</organism>
<keyword evidence="3 10" id="KW-0812">Transmembrane</keyword>
<evidence type="ECO:0000313" key="12">
    <source>
        <dbReference type="EMBL" id="KAF3426014.1"/>
    </source>
</evidence>
<dbReference type="GO" id="GO:0004930">
    <property type="term" value="F:G protein-coupled receptor activity"/>
    <property type="evidence" value="ECO:0007669"/>
    <property type="project" value="UniProtKB-KW"/>
</dbReference>
<dbReference type="CDD" id="cd15039">
    <property type="entry name" value="7tmB3_Methuselah-like"/>
    <property type="match status" value="1"/>
</dbReference>
<dbReference type="SUPFAM" id="SSF81321">
    <property type="entry name" value="Family A G protein-coupled receptor-like"/>
    <property type="match status" value="1"/>
</dbReference>
<evidence type="ECO:0000256" key="6">
    <source>
        <dbReference type="ARBA" id="ARBA00023040"/>
    </source>
</evidence>
<evidence type="ECO:0000256" key="2">
    <source>
        <dbReference type="ARBA" id="ARBA00008979"/>
    </source>
</evidence>
<dbReference type="PANTHER" id="PTHR46953">
    <property type="entry name" value="G-PROTEIN COUPLED RECEPTOR MTH-LIKE 1-RELATED"/>
    <property type="match status" value="1"/>
</dbReference>
<feature type="transmembrane region" description="Helical" evidence="10">
    <location>
        <begin position="405"/>
        <end position="424"/>
    </location>
</feature>
<keyword evidence="7 10" id="KW-0472">Membrane</keyword>
<feature type="transmembrane region" description="Helical" evidence="10">
    <location>
        <begin position="183"/>
        <end position="206"/>
    </location>
</feature>
<reference evidence="12" key="1">
    <citation type="submission" date="2019-11" db="EMBL/GenBank/DDBJ databases">
        <title>The nuclear and mitochondrial genomes of Frieseomelitta varia - a highly eusocial stingless bee (Meliponini) with a permanently sterile worker caste.</title>
        <authorList>
            <person name="Freitas F.C.P."/>
            <person name="Lourenco A.P."/>
            <person name="Nunes F.M.F."/>
            <person name="Paschoal A.R."/>
            <person name="Abreu F.C.P."/>
            <person name="Barbin F.O."/>
            <person name="Bataglia L."/>
            <person name="Cardoso-Junior C.A.M."/>
            <person name="Cervoni M.S."/>
            <person name="Silva S.R."/>
            <person name="Dalarmi F."/>
            <person name="Del Lama M.A."/>
            <person name="Depintor T.S."/>
            <person name="Ferreira K.M."/>
            <person name="Goria P.S."/>
            <person name="Jaskot M.C."/>
            <person name="Lago D.C."/>
            <person name="Luna-Lucena D."/>
            <person name="Moda L.M."/>
            <person name="Nascimento L."/>
            <person name="Pedrino M."/>
            <person name="Rabico F.O."/>
            <person name="Sanches F.C."/>
            <person name="Santos D.E."/>
            <person name="Santos C.G."/>
            <person name="Vieira J."/>
            <person name="Lopes T.F."/>
            <person name="Barchuk A.R."/>
            <person name="Hartfelder K."/>
            <person name="Simoes Z.L.P."/>
            <person name="Bitondi M.M.G."/>
            <person name="Pinheiro D.G."/>
        </authorList>
    </citation>
    <scope>NUCLEOTIDE SEQUENCE</scope>
    <source>
        <strain evidence="12">USP_RPSP 00005682</strain>
        <tissue evidence="12">Whole individual</tissue>
    </source>
</reference>
<comment type="similarity">
    <text evidence="2">Belongs to the G-protein coupled receptor 2 family. Mth subfamily.</text>
</comment>
<accession>A0A833VZA8</accession>
<feature type="transmembrane region" description="Helical" evidence="10">
    <location>
        <begin position="444"/>
        <end position="460"/>
    </location>
</feature>
<keyword evidence="4" id="KW-0732">Signal</keyword>
<evidence type="ECO:0000259" key="11">
    <source>
        <dbReference type="PROSITE" id="PS50261"/>
    </source>
</evidence>
<dbReference type="Gene3D" id="2.170.180.11">
    <property type="entry name" value="Methuselah ectodomain, domain 2"/>
    <property type="match status" value="1"/>
</dbReference>
<dbReference type="GO" id="GO:0007166">
    <property type="term" value="P:cell surface receptor signaling pathway"/>
    <property type="evidence" value="ECO:0007669"/>
    <property type="project" value="InterPro"/>
</dbReference>
<dbReference type="InterPro" id="IPR017981">
    <property type="entry name" value="GPCR_2-like_7TM"/>
</dbReference>
<evidence type="ECO:0000256" key="5">
    <source>
        <dbReference type="ARBA" id="ARBA00022989"/>
    </source>
</evidence>
<gene>
    <name evidence="12" type="ORF">E2986_01304</name>
</gene>
<evidence type="ECO:0000313" key="13">
    <source>
        <dbReference type="Proteomes" id="UP000655588"/>
    </source>
</evidence>
<dbReference type="PROSITE" id="PS50261">
    <property type="entry name" value="G_PROTEIN_RECEP_F2_4"/>
    <property type="match status" value="1"/>
</dbReference>
<proteinExistence type="inferred from homology"/>
<dbReference type="EMBL" id="WNWW01000345">
    <property type="protein sequence ID" value="KAF3426014.1"/>
    <property type="molecule type" value="Genomic_DNA"/>
</dbReference>
<comment type="subcellular location">
    <subcellularLocation>
        <location evidence="1">Membrane</location>
        <topology evidence="1">Multi-pass membrane protein</topology>
    </subcellularLocation>
</comment>
<evidence type="ECO:0000256" key="1">
    <source>
        <dbReference type="ARBA" id="ARBA00004141"/>
    </source>
</evidence>
<comment type="caution">
    <text evidence="12">The sequence shown here is derived from an EMBL/GenBank/DDBJ whole genome shotgun (WGS) entry which is preliminary data.</text>
</comment>
<evidence type="ECO:0000256" key="9">
    <source>
        <dbReference type="ARBA" id="ARBA00023224"/>
    </source>
</evidence>
<keyword evidence="6" id="KW-0297">G-protein coupled receptor</keyword>
<feature type="transmembrane region" description="Helical" evidence="10">
    <location>
        <begin position="218"/>
        <end position="238"/>
    </location>
</feature>
<evidence type="ECO:0000256" key="8">
    <source>
        <dbReference type="ARBA" id="ARBA00023170"/>
    </source>
</evidence>
<evidence type="ECO:0000256" key="4">
    <source>
        <dbReference type="ARBA" id="ARBA00022729"/>
    </source>
</evidence>
<dbReference type="InterPro" id="IPR000832">
    <property type="entry name" value="GPCR_2_secretin-like"/>
</dbReference>